<feature type="compositionally biased region" description="Low complexity" evidence="1">
    <location>
        <begin position="68"/>
        <end position="77"/>
    </location>
</feature>
<comment type="caution">
    <text evidence="3">The sequence shown here is derived from an EMBL/GenBank/DDBJ whole genome shotgun (WGS) entry which is preliminary data.</text>
</comment>
<dbReference type="Pfam" id="PF25637">
    <property type="entry name" value="DUF7942"/>
    <property type="match status" value="1"/>
</dbReference>
<feature type="transmembrane region" description="Helical" evidence="2">
    <location>
        <begin position="112"/>
        <end position="136"/>
    </location>
</feature>
<dbReference type="InterPro" id="IPR057702">
    <property type="entry name" value="DUF7942"/>
</dbReference>
<dbReference type="NCBIfam" id="NF046119">
    <property type="entry name" value="memb_SCO4225"/>
    <property type="match status" value="1"/>
</dbReference>
<feature type="region of interest" description="Disordered" evidence="1">
    <location>
        <begin position="66"/>
        <end position="100"/>
    </location>
</feature>
<proteinExistence type="predicted"/>
<dbReference type="Proteomes" id="UP001596413">
    <property type="component" value="Unassembled WGS sequence"/>
</dbReference>
<name>A0ABW2G8G9_9ACTN</name>
<organism evidence="3 4">
    <name type="scientific">Streptomyces polyrhachis</name>
    <dbReference type="NCBI Taxonomy" id="1282885"/>
    <lineage>
        <taxon>Bacteria</taxon>
        <taxon>Bacillati</taxon>
        <taxon>Actinomycetota</taxon>
        <taxon>Actinomycetes</taxon>
        <taxon>Kitasatosporales</taxon>
        <taxon>Streptomycetaceae</taxon>
        <taxon>Streptomyces</taxon>
    </lineage>
</organism>
<accession>A0ABW2G8G9</accession>
<feature type="transmembrane region" description="Helical" evidence="2">
    <location>
        <begin position="12"/>
        <end position="31"/>
    </location>
</feature>
<dbReference type="RefSeq" id="WP_386411459.1">
    <property type="nucleotide sequence ID" value="NZ_JBHSZO010000003.1"/>
</dbReference>
<feature type="transmembrane region" description="Helical" evidence="2">
    <location>
        <begin position="38"/>
        <end position="59"/>
    </location>
</feature>
<keyword evidence="2" id="KW-0812">Transmembrane</keyword>
<evidence type="ECO:0000313" key="3">
    <source>
        <dbReference type="EMBL" id="MFC7217072.1"/>
    </source>
</evidence>
<evidence type="ECO:0000256" key="1">
    <source>
        <dbReference type="SAM" id="MobiDB-lite"/>
    </source>
</evidence>
<sequence>MRRQRSALEVWVPAGYLVGVVGLVAWVGVLGRTGDAGFAGIWPILATAPLSLSALGMIMPDPESLGLAEEAPPAGAGPVPPEPAPVPMEAAPTGPAAQDLSGAELTDTASTFGFYGVILACALVNATALWAVVRLVTGRLARSRRSPGPA</sequence>
<keyword evidence="2" id="KW-0472">Membrane</keyword>
<evidence type="ECO:0000256" key="2">
    <source>
        <dbReference type="SAM" id="Phobius"/>
    </source>
</evidence>
<evidence type="ECO:0000313" key="4">
    <source>
        <dbReference type="Proteomes" id="UP001596413"/>
    </source>
</evidence>
<dbReference type="EMBL" id="JBHSZO010000003">
    <property type="protein sequence ID" value="MFC7217072.1"/>
    <property type="molecule type" value="Genomic_DNA"/>
</dbReference>
<protein>
    <submittedName>
        <fullName evidence="3">SCO4225 family membrane protein</fullName>
    </submittedName>
</protein>
<keyword evidence="4" id="KW-1185">Reference proteome</keyword>
<reference evidence="4" key="1">
    <citation type="journal article" date="2019" name="Int. J. Syst. Evol. Microbiol.">
        <title>The Global Catalogue of Microorganisms (GCM) 10K type strain sequencing project: providing services to taxonomists for standard genome sequencing and annotation.</title>
        <authorList>
            <consortium name="The Broad Institute Genomics Platform"/>
            <consortium name="The Broad Institute Genome Sequencing Center for Infectious Disease"/>
            <person name="Wu L."/>
            <person name="Ma J."/>
        </authorList>
    </citation>
    <scope>NUCLEOTIDE SEQUENCE [LARGE SCALE GENOMIC DNA]</scope>
    <source>
        <strain evidence="4">CGMCC 1.13681</strain>
    </source>
</reference>
<gene>
    <name evidence="3" type="ORF">ACFQLX_02625</name>
</gene>
<keyword evidence="2" id="KW-1133">Transmembrane helix</keyword>